<dbReference type="AlphaFoldDB" id="A0A673B0H3"/>
<reference evidence="8" key="1">
    <citation type="submission" date="2019-06" db="EMBL/GenBank/DDBJ databases">
        <authorList>
            <consortium name="Wellcome Sanger Institute Data Sharing"/>
        </authorList>
    </citation>
    <scope>NUCLEOTIDE SEQUENCE [LARGE SCALE GENOMIC DNA]</scope>
</reference>
<evidence type="ECO:0000256" key="6">
    <source>
        <dbReference type="SAM" id="MobiDB-lite"/>
    </source>
</evidence>
<dbReference type="PANTHER" id="PTHR24379">
    <property type="entry name" value="KRAB AND ZINC FINGER DOMAIN-CONTAINING"/>
    <property type="match status" value="1"/>
</dbReference>
<keyword evidence="2" id="KW-0677">Repeat</keyword>
<evidence type="ECO:0000313" key="8">
    <source>
        <dbReference type="Ensembl" id="ENSSORP00005034889.1"/>
    </source>
</evidence>
<dbReference type="Ensembl" id="ENSSORT00005035816.1">
    <property type="protein sequence ID" value="ENSSORP00005034889.1"/>
    <property type="gene ID" value="ENSSORG00005016439.1"/>
</dbReference>
<feature type="domain" description="C2H2-type" evidence="7">
    <location>
        <begin position="172"/>
        <end position="199"/>
    </location>
</feature>
<keyword evidence="1" id="KW-0479">Metal-binding</keyword>
<sequence length="266" mass="30825">MLQCPDCPQQFQYPVYLLRHLATHKNKEDPPQPEESSPVNPQNTLDSEEEHGESKQLQCSLCKEVFDDPHILRKHCLTHISGSSRCQFNKEELSKEKRDAATILPSMPTLEKVSQVSRGVGETEYNLRLHQNHCKGKRQRLEVCIPKISFDDVGTGWQSKFGSDPVARQQSFDCKECGRSFPSDSKLNRHNTINILQRIQPSFNKKYKYVCSFCPRNFKNSWQLKVHIRLHTGEKPYACNYCGEKFIRNDYVQRHLAKCTKVGQQN</sequence>
<dbReference type="InterPro" id="IPR036236">
    <property type="entry name" value="Znf_C2H2_sf"/>
</dbReference>
<evidence type="ECO:0000256" key="4">
    <source>
        <dbReference type="ARBA" id="ARBA00022833"/>
    </source>
</evidence>
<accession>A0A673B0H3</accession>
<dbReference type="PROSITE" id="PS50157">
    <property type="entry name" value="ZINC_FINGER_C2H2_2"/>
    <property type="match status" value="4"/>
</dbReference>
<dbReference type="Pfam" id="PF00096">
    <property type="entry name" value="zf-C2H2"/>
    <property type="match status" value="4"/>
</dbReference>
<dbReference type="FunFam" id="3.30.160.60:FF:000688">
    <property type="entry name" value="zinc finger protein 197 isoform X1"/>
    <property type="match status" value="1"/>
</dbReference>
<dbReference type="Proteomes" id="UP000472271">
    <property type="component" value="Chromosome 16"/>
</dbReference>
<evidence type="ECO:0000256" key="3">
    <source>
        <dbReference type="ARBA" id="ARBA00022771"/>
    </source>
</evidence>
<reference evidence="8" key="3">
    <citation type="submission" date="2025-09" db="UniProtKB">
        <authorList>
            <consortium name="Ensembl"/>
        </authorList>
    </citation>
    <scope>IDENTIFICATION</scope>
</reference>
<feature type="domain" description="C2H2-type" evidence="7">
    <location>
        <begin position="209"/>
        <end position="236"/>
    </location>
</feature>
<proteinExistence type="predicted"/>
<feature type="domain" description="C2H2-type" evidence="7">
    <location>
        <begin position="237"/>
        <end position="266"/>
    </location>
</feature>
<feature type="region of interest" description="Disordered" evidence="6">
    <location>
        <begin position="25"/>
        <end position="50"/>
    </location>
</feature>
<feature type="domain" description="C2H2-type" evidence="7">
    <location>
        <begin position="2"/>
        <end position="29"/>
    </location>
</feature>
<dbReference type="SUPFAM" id="SSF57667">
    <property type="entry name" value="beta-beta-alpha zinc fingers"/>
    <property type="match status" value="2"/>
</dbReference>
<dbReference type="Gene3D" id="3.30.160.60">
    <property type="entry name" value="Classic Zinc Finger"/>
    <property type="match status" value="4"/>
</dbReference>
<protein>
    <recommendedName>
        <fullName evidence="7">C2H2-type domain-containing protein</fullName>
    </recommendedName>
</protein>
<evidence type="ECO:0000256" key="2">
    <source>
        <dbReference type="ARBA" id="ARBA00022737"/>
    </source>
</evidence>
<evidence type="ECO:0000313" key="9">
    <source>
        <dbReference type="Proteomes" id="UP000472271"/>
    </source>
</evidence>
<dbReference type="SMART" id="SM00355">
    <property type="entry name" value="ZnF_C2H2"/>
    <property type="match status" value="5"/>
</dbReference>
<keyword evidence="4" id="KW-0862">Zinc</keyword>
<dbReference type="PROSITE" id="PS00028">
    <property type="entry name" value="ZINC_FINGER_C2H2_1"/>
    <property type="match status" value="3"/>
</dbReference>
<dbReference type="GO" id="GO:0000981">
    <property type="term" value="F:DNA-binding transcription factor activity, RNA polymerase II-specific"/>
    <property type="evidence" value="ECO:0007669"/>
    <property type="project" value="TreeGrafter"/>
</dbReference>
<dbReference type="InterPro" id="IPR013087">
    <property type="entry name" value="Znf_C2H2_type"/>
</dbReference>
<dbReference type="PANTHER" id="PTHR24379:SF127">
    <property type="entry name" value="BLOODY FINGERS-RELATED"/>
    <property type="match status" value="1"/>
</dbReference>
<evidence type="ECO:0000259" key="7">
    <source>
        <dbReference type="PROSITE" id="PS50157"/>
    </source>
</evidence>
<dbReference type="GO" id="GO:0005634">
    <property type="term" value="C:nucleus"/>
    <property type="evidence" value="ECO:0007669"/>
    <property type="project" value="TreeGrafter"/>
</dbReference>
<evidence type="ECO:0000256" key="5">
    <source>
        <dbReference type="PROSITE-ProRule" id="PRU00042"/>
    </source>
</evidence>
<dbReference type="GO" id="GO:0008270">
    <property type="term" value="F:zinc ion binding"/>
    <property type="evidence" value="ECO:0007669"/>
    <property type="project" value="UniProtKB-KW"/>
</dbReference>
<reference evidence="8" key="2">
    <citation type="submission" date="2025-08" db="UniProtKB">
        <authorList>
            <consortium name="Ensembl"/>
        </authorList>
    </citation>
    <scope>IDENTIFICATION</scope>
</reference>
<keyword evidence="3 5" id="KW-0863">Zinc-finger</keyword>
<keyword evidence="9" id="KW-1185">Reference proteome</keyword>
<evidence type="ECO:0000256" key="1">
    <source>
        <dbReference type="ARBA" id="ARBA00022723"/>
    </source>
</evidence>
<feature type="compositionally biased region" description="Polar residues" evidence="6">
    <location>
        <begin position="34"/>
        <end position="45"/>
    </location>
</feature>
<name>A0A673B0H3_9TELE</name>
<dbReference type="GO" id="GO:0000977">
    <property type="term" value="F:RNA polymerase II transcription regulatory region sequence-specific DNA binding"/>
    <property type="evidence" value="ECO:0007669"/>
    <property type="project" value="TreeGrafter"/>
</dbReference>
<organism evidence="8 9">
    <name type="scientific">Sphaeramia orbicularis</name>
    <name type="common">orbiculate cardinalfish</name>
    <dbReference type="NCBI Taxonomy" id="375764"/>
    <lineage>
        <taxon>Eukaryota</taxon>
        <taxon>Metazoa</taxon>
        <taxon>Chordata</taxon>
        <taxon>Craniata</taxon>
        <taxon>Vertebrata</taxon>
        <taxon>Euteleostomi</taxon>
        <taxon>Actinopterygii</taxon>
        <taxon>Neopterygii</taxon>
        <taxon>Teleostei</taxon>
        <taxon>Neoteleostei</taxon>
        <taxon>Acanthomorphata</taxon>
        <taxon>Gobiaria</taxon>
        <taxon>Kurtiformes</taxon>
        <taxon>Apogonoidei</taxon>
        <taxon>Apogonidae</taxon>
        <taxon>Apogoninae</taxon>
        <taxon>Sphaeramia</taxon>
    </lineage>
</organism>